<protein>
    <submittedName>
        <fullName evidence="11">Acyl-CoA dehydrogenase</fullName>
    </submittedName>
</protein>
<proteinExistence type="inferred from homology"/>
<name>A0A1W9ZUZ8_MYCAN</name>
<dbReference type="FunFam" id="2.40.110.10:FF:000002">
    <property type="entry name" value="Acyl-CoA dehydrogenase fadE12"/>
    <property type="match status" value="1"/>
</dbReference>
<dbReference type="Gene3D" id="2.40.110.10">
    <property type="entry name" value="Butyryl-CoA Dehydrogenase, subunit A, domain 2"/>
    <property type="match status" value="1"/>
</dbReference>
<dbReference type="Gene3D" id="1.20.140.10">
    <property type="entry name" value="Butyryl-CoA Dehydrogenase, subunit A, domain 3"/>
    <property type="match status" value="1"/>
</dbReference>
<dbReference type="Pfam" id="PF02770">
    <property type="entry name" value="Acyl-CoA_dh_M"/>
    <property type="match status" value="1"/>
</dbReference>
<dbReference type="PANTHER" id="PTHR43292:SF4">
    <property type="entry name" value="ACYL-COA DEHYDROGENASE FADE34"/>
    <property type="match status" value="1"/>
</dbReference>
<evidence type="ECO:0000256" key="5">
    <source>
        <dbReference type="ARBA" id="ARBA00023002"/>
    </source>
</evidence>
<dbReference type="InterPro" id="IPR052161">
    <property type="entry name" value="Mycobact_Acyl-CoA_DH"/>
</dbReference>
<dbReference type="GO" id="GO:0005886">
    <property type="term" value="C:plasma membrane"/>
    <property type="evidence" value="ECO:0007669"/>
    <property type="project" value="TreeGrafter"/>
</dbReference>
<dbReference type="InterPro" id="IPR009100">
    <property type="entry name" value="AcylCoA_DH/oxidase_NM_dom_sf"/>
</dbReference>
<organism evidence="11 12">
    <name type="scientific">Mycobacterium angelicum</name>
    <dbReference type="NCBI Taxonomy" id="470074"/>
    <lineage>
        <taxon>Bacteria</taxon>
        <taxon>Bacillati</taxon>
        <taxon>Actinomycetota</taxon>
        <taxon>Actinomycetes</taxon>
        <taxon>Mycobacteriales</taxon>
        <taxon>Mycobacteriaceae</taxon>
        <taxon>Mycobacterium</taxon>
    </lineage>
</organism>
<dbReference type="GO" id="GO:0050660">
    <property type="term" value="F:flavin adenine dinucleotide binding"/>
    <property type="evidence" value="ECO:0007669"/>
    <property type="project" value="InterPro"/>
</dbReference>
<dbReference type="InterPro" id="IPR046373">
    <property type="entry name" value="Acyl-CoA_Oxase/DH_mid-dom_sf"/>
</dbReference>
<dbReference type="InterPro" id="IPR006091">
    <property type="entry name" value="Acyl-CoA_Oxase/DH_mid-dom"/>
</dbReference>
<dbReference type="InterPro" id="IPR009075">
    <property type="entry name" value="AcylCo_DH/oxidase_C"/>
</dbReference>
<evidence type="ECO:0000256" key="1">
    <source>
        <dbReference type="ARBA" id="ARBA00001974"/>
    </source>
</evidence>
<dbReference type="Proteomes" id="UP000192284">
    <property type="component" value="Unassembled WGS sequence"/>
</dbReference>
<dbReference type="GO" id="GO:0016627">
    <property type="term" value="F:oxidoreductase activity, acting on the CH-CH group of donors"/>
    <property type="evidence" value="ECO:0007669"/>
    <property type="project" value="InterPro"/>
</dbReference>
<feature type="domain" description="Acyl-CoA dehydrogenase/oxidase C-terminal" evidence="8">
    <location>
        <begin position="263"/>
        <end position="384"/>
    </location>
</feature>
<dbReference type="OrthoDB" id="3452288at2"/>
<dbReference type="InterPro" id="IPR036250">
    <property type="entry name" value="AcylCo_DH-like_C"/>
</dbReference>
<evidence type="ECO:0000256" key="3">
    <source>
        <dbReference type="ARBA" id="ARBA00022630"/>
    </source>
</evidence>
<keyword evidence="12" id="KW-1185">Reference proteome</keyword>
<dbReference type="PANTHER" id="PTHR43292">
    <property type="entry name" value="ACYL-COA DEHYDROGENASE"/>
    <property type="match status" value="1"/>
</dbReference>
<keyword evidence="4 7" id="KW-0274">FAD</keyword>
<accession>A0A1W9ZUZ8</accession>
<evidence type="ECO:0000313" key="12">
    <source>
        <dbReference type="Proteomes" id="UP000192284"/>
    </source>
</evidence>
<feature type="domain" description="Acyl-CoA dehydrogenase/oxidase N-terminal" evidence="10">
    <location>
        <begin position="11"/>
        <end position="120"/>
    </location>
</feature>
<evidence type="ECO:0000259" key="10">
    <source>
        <dbReference type="Pfam" id="PF02771"/>
    </source>
</evidence>
<evidence type="ECO:0000256" key="4">
    <source>
        <dbReference type="ARBA" id="ARBA00022827"/>
    </source>
</evidence>
<dbReference type="SUPFAM" id="SSF47203">
    <property type="entry name" value="Acyl-CoA dehydrogenase C-terminal domain-like"/>
    <property type="match status" value="1"/>
</dbReference>
<dbReference type="RefSeq" id="WP_083113473.1">
    <property type="nucleotide sequence ID" value="NZ_JACKTS010000058.1"/>
</dbReference>
<reference evidence="11 12" key="1">
    <citation type="submission" date="2017-02" db="EMBL/GenBank/DDBJ databases">
        <title>The new phylogeny of genus Mycobacterium.</title>
        <authorList>
            <person name="Tortoli E."/>
            <person name="Trovato A."/>
            <person name="Cirillo D.M."/>
        </authorList>
    </citation>
    <scope>NUCLEOTIDE SEQUENCE [LARGE SCALE GENOMIC DNA]</scope>
    <source>
        <strain evidence="11 12">DSM 45057</strain>
    </source>
</reference>
<feature type="domain" description="Acyl-CoA oxidase/dehydrogenase middle" evidence="9">
    <location>
        <begin position="124"/>
        <end position="212"/>
    </location>
</feature>
<comment type="catalytic activity">
    <reaction evidence="6">
        <text>a 2,3-saturated acyl-CoA + A = a 2,3-dehydroacyl-CoA + AH2</text>
        <dbReference type="Rhea" id="RHEA:48608"/>
        <dbReference type="ChEBI" id="CHEBI:13193"/>
        <dbReference type="ChEBI" id="CHEBI:17499"/>
        <dbReference type="ChEBI" id="CHEBI:60015"/>
        <dbReference type="ChEBI" id="CHEBI:65111"/>
    </reaction>
</comment>
<dbReference type="SUPFAM" id="SSF56645">
    <property type="entry name" value="Acyl-CoA dehydrogenase NM domain-like"/>
    <property type="match status" value="1"/>
</dbReference>
<evidence type="ECO:0000259" key="8">
    <source>
        <dbReference type="Pfam" id="PF00441"/>
    </source>
</evidence>
<sequence length="401" mass="43501">MDFALVELDADDKKFLAEVRAFLTEHVTDEVRRRDRDTGDNFDEGVHLAIGAAGYLEKEWKSTKEGGFTRVRRRIWELEKRRVHTPWVTWGTTAMVARAVAAFGKPELVEEVMPRVFSGEVRMCLGYTEPDGGSDVATCKTRAVREADGSSWIINGSKMFTTGAHNCQYVFLITNTDPDARKHKSLTMFLVPLDSPGIEIQGIRTVDGDRTNIVYYTDVRVDDKYLLGEVNGGWTVLRGPLDAEHGAVAASPDGLQDVAIMQHQTGFMSAAVDAVVARVGQPGDDGVRPIDDGSVAYRLGRSAARLEAALSTPSIFGRVAQAQTMRDIGADLMDIAGGASALPIDTDGAADNGASEYLYRFAPLAGIYGGTLEVFRNMIAQHVLGLGKPNYSPPADKASAN</sequence>
<dbReference type="InterPro" id="IPR013786">
    <property type="entry name" value="AcylCoA_DH/ox_N"/>
</dbReference>
<evidence type="ECO:0000256" key="7">
    <source>
        <dbReference type="RuleBase" id="RU362125"/>
    </source>
</evidence>
<comment type="similarity">
    <text evidence="2 7">Belongs to the acyl-CoA dehydrogenase family.</text>
</comment>
<keyword evidence="3 7" id="KW-0285">Flavoprotein</keyword>
<keyword evidence="5 7" id="KW-0560">Oxidoreductase</keyword>
<evidence type="ECO:0000313" key="11">
    <source>
        <dbReference type="EMBL" id="ORA21458.1"/>
    </source>
</evidence>
<dbReference type="AlphaFoldDB" id="A0A1W9ZUZ8"/>
<gene>
    <name evidence="11" type="ORF">BST12_12755</name>
</gene>
<dbReference type="Pfam" id="PF00441">
    <property type="entry name" value="Acyl-CoA_dh_1"/>
    <property type="match status" value="1"/>
</dbReference>
<evidence type="ECO:0000256" key="6">
    <source>
        <dbReference type="ARBA" id="ARBA00052546"/>
    </source>
</evidence>
<dbReference type="EMBL" id="MVHE01000015">
    <property type="protein sequence ID" value="ORA21458.1"/>
    <property type="molecule type" value="Genomic_DNA"/>
</dbReference>
<dbReference type="Gene3D" id="1.10.540.10">
    <property type="entry name" value="Acyl-CoA dehydrogenase/oxidase, N-terminal domain"/>
    <property type="match status" value="1"/>
</dbReference>
<comment type="cofactor">
    <cofactor evidence="1 7">
        <name>FAD</name>
        <dbReference type="ChEBI" id="CHEBI:57692"/>
    </cofactor>
</comment>
<comment type="caution">
    <text evidence="11">The sequence shown here is derived from an EMBL/GenBank/DDBJ whole genome shotgun (WGS) entry which is preliminary data.</text>
</comment>
<dbReference type="InterPro" id="IPR037069">
    <property type="entry name" value="AcylCoA_DH/ox_N_sf"/>
</dbReference>
<evidence type="ECO:0000259" key="9">
    <source>
        <dbReference type="Pfam" id="PF02770"/>
    </source>
</evidence>
<evidence type="ECO:0000256" key="2">
    <source>
        <dbReference type="ARBA" id="ARBA00009347"/>
    </source>
</evidence>
<dbReference type="Pfam" id="PF02771">
    <property type="entry name" value="Acyl-CoA_dh_N"/>
    <property type="match status" value="1"/>
</dbReference>